<dbReference type="AlphaFoldDB" id="A0A0B2UYU9"/>
<protein>
    <submittedName>
        <fullName evidence="1">Uncharacterized protein</fullName>
    </submittedName>
</protein>
<accession>A0A0B2UYU9</accession>
<dbReference type="Proteomes" id="UP000031036">
    <property type="component" value="Unassembled WGS sequence"/>
</dbReference>
<evidence type="ECO:0000313" key="1">
    <source>
        <dbReference type="EMBL" id="KHN74673.1"/>
    </source>
</evidence>
<gene>
    <name evidence="1" type="ORF">Tcan_17682</name>
</gene>
<proteinExistence type="predicted"/>
<reference evidence="1 2" key="1">
    <citation type="submission" date="2014-11" db="EMBL/GenBank/DDBJ databases">
        <title>Genetic blueprint of the zoonotic pathogen Toxocara canis.</title>
        <authorList>
            <person name="Zhu X.-Q."/>
            <person name="Korhonen P.K."/>
            <person name="Cai H."/>
            <person name="Young N.D."/>
            <person name="Nejsum P."/>
            <person name="von Samson-Himmelstjerna G."/>
            <person name="Boag P.R."/>
            <person name="Tan P."/>
            <person name="Li Q."/>
            <person name="Min J."/>
            <person name="Yang Y."/>
            <person name="Wang X."/>
            <person name="Fang X."/>
            <person name="Hall R.S."/>
            <person name="Hofmann A."/>
            <person name="Sternberg P.W."/>
            <person name="Jex A.R."/>
            <person name="Gasser R.B."/>
        </authorList>
    </citation>
    <scope>NUCLEOTIDE SEQUENCE [LARGE SCALE GENOMIC DNA]</scope>
    <source>
        <strain evidence="1">PN_DK_2014</strain>
    </source>
</reference>
<comment type="caution">
    <text evidence="1">The sequence shown here is derived from an EMBL/GenBank/DDBJ whole genome shotgun (WGS) entry which is preliminary data.</text>
</comment>
<keyword evidence="2" id="KW-1185">Reference proteome</keyword>
<evidence type="ECO:0000313" key="2">
    <source>
        <dbReference type="Proteomes" id="UP000031036"/>
    </source>
</evidence>
<sequence length="124" mass="13999">MLVAHRRVLIIRIFVCGEITGSQIARTVRKHKKGTKKHWRILVVLHKKMNQLNSGGRHASERFVNTAQQNTVLPMACIAVLLKPQFEFAPRCARSVCCNTHTHAELRTTLKGAGELVLCEFDVN</sequence>
<organism evidence="1 2">
    <name type="scientific">Toxocara canis</name>
    <name type="common">Canine roundworm</name>
    <dbReference type="NCBI Taxonomy" id="6265"/>
    <lineage>
        <taxon>Eukaryota</taxon>
        <taxon>Metazoa</taxon>
        <taxon>Ecdysozoa</taxon>
        <taxon>Nematoda</taxon>
        <taxon>Chromadorea</taxon>
        <taxon>Rhabditida</taxon>
        <taxon>Spirurina</taxon>
        <taxon>Ascaridomorpha</taxon>
        <taxon>Ascaridoidea</taxon>
        <taxon>Toxocaridae</taxon>
        <taxon>Toxocara</taxon>
    </lineage>
</organism>
<name>A0A0B2UYU9_TOXCA</name>
<dbReference type="EMBL" id="JPKZ01002876">
    <property type="protein sequence ID" value="KHN74673.1"/>
    <property type="molecule type" value="Genomic_DNA"/>
</dbReference>